<evidence type="ECO:0000256" key="2">
    <source>
        <dbReference type="SAM" id="Phobius"/>
    </source>
</evidence>
<evidence type="ECO:0000313" key="3">
    <source>
        <dbReference type="EMBL" id="MCI4658494.1"/>
    </source>
</evidence>
<keyword evidence="2" id="KW-0472">Membrane</keyword>
<feature type="transmembrane region" description="Helical" evidence="2">
    <location>
        <begin position="9"/>
        <end position="32"/>
    </location>
</feature>
<dbReference type="RefSeq" id="WP_243012228.1">
    <property type="nucleotide sequence ID" value="NZ_JALGAR010000003.1"/>
</dbReference>
<organism evidence="3 4">
    <name type="scientific">Cryobacterium zhongshanensis</name>
    <dbReference type="NCBI Taxonomy" id="2928153"/>
    <lineage>
        <taxon>Bacteria</taxon>
        <taxon>Bacillati</taxon>
        <taxon>Actinomycetota</taxon>
        <taxon>Actinomycetes</taxon>
        <taxon>Micrococcales</taxon>
        <taxon>Microbacteriaceae</taxon>
        <taxon>Cryobacterium</taxon>
    </lineage>
</organism>
<reference evidence="3" key="1">
    <citation type="submission" date="2022-03" db="EMBL/GenBank/DDBJ databases">
        <title>Cryobacterium sp. nov. strain ZS14-85, isolated from Antarctic soil.</title>
        <authorList>
            <person name="Li J."/>
            <person name="Niu G."/>
        </authorList>
    </citation>
    <scope>NUCLEOTIDE SEQUENCE</scope>
    <source>
        <strain evidence="3">ZS14-85</strain>
    </source>
</reference>
<accession>A0AA41UHJ1</accession>
<gene>
    <name evidence="3" type="ORF">MQH31_11825</name>
</gene>
<proteinExistence type="predicted"/>
<feature type="region of interest" description="Disordered" evidence="1">
    <location>
        <begin position="36"/>
        <end position="60"/>
    </location>
</feature>
<name>A0AA41UHJ1_9MICO</name>
<feature type="compositionally biased region" description="Low complexity" evidence="1">
    <location>
        <begin position="48"/>
        <end position="58"/>
    </location>
</feature>
<keyword evidence="2" id="KW-0812">Transmembrane</keyword>
<keyword evidence="4" id="KW-1185">Reference proteome</keyword>
<keyword evidence="2" id="KW-1133">Transmembrane helix</keyword>
<protein>
    <submittedName>
        <fullName evidence="3">Uncharacterized protein</fullName>
    </submittedName>
</protein>
<dbReference type="Proteomes" id="UP001165341">
    <property type="component" value="Unassembled WGS sequence"/>
</dbReference>
<evidence type="ECO:0000256" key="1">
    <source>
        <dbReference type="SAM" id="MobiDB-lite"/>
    </source>
</evidence>
<dbReference type="EMBL" id="JALGAR010000003">
    <property type="protein sequence ID" value="MCI4658494.1"/>
    <property type="molecule type" value="Genomic_DNA"/>
</dbReference>
<comment type="caution">
    <text evidence="3">The sequence shown here is derived from an EMBL/GenBank/DDBJ whole genome shotgun (WGS) entry which is preliminary data.</text>
</comment>
<dbReference type="AlphaFoldDB" id="A0AA41UHJ1"/>
<evidence type="ECO:0000313" key="4">
    <source>
        <dbReference type="Proteomes" id="UP001165341"/>
    </source>
</evidence>
<sequence>MRFAHQRRFVVASVGSGIALILVVIVGVYGLLRGPAQASRSEPPPPAASVSPTPTSTALAGQPQTVLVTSTPELFARSIARSLFTWDTRDPGGLSSWAQKLVDVADADEASAVAADVRGYLPGAESWKQLSAFGTRQWLELESVAVPAAWSTAQGQATAGQIPRGAAAFTVVGTRHRVGTWDTEVVRTKRRVTFTIFIACPDQKPCSLLRISQLDRPLE</sequence>